<dbReference type="InterPro" id="IPR036880">
    <property type="entry name" value="Kunitz_BPTI_sf"/>
</dbReference>
<dbReference type="PRINTS" id="PR00759">
    <property type="entry name" value="BASICPTASE"/>
</dbReference>
<accession>A0A8X7CPP1</accession>
<dbReference type="PANTHER" id="PTHR10083:SF374">
    <property type="entry name" value="BPTI_KUNITZ INHIBITOR DOMAIN-CONTAINING PROTEIN"/>
    <property type="match status" value="1"/>
</dbReference>
<sequence length="1616" mass="179393">MFSDVDGSTFPRIVQNISQNRRNHTDGVHQSSSTILETANIGIKSPNTTPVSTNAATKISKKSRPKERKSLKERSRRQGIQSGYEPGYDTLASSRLFDMCPLLGLSCPTCTDTQLQLPPNFCSLNFIAMKVILISPPMTDAYGRVCGKFGMLTIHGNANIKDFRRLLRFSVQESCGCHLKASRQYYLISPLSAFFREEQLFNKIILTDKVMLISVDRYIDRDIFQAFKECYTTEHQPSTTLSYFSPSVDPQIANLHPIPSNQPQATYSYPASSIQARTANTFPVPPVQLPPQGPTPTVRSLYYDKLSHSSSAPTSLYPMEPVSGSFDGNLSPSLEQKVSSHLETAAGLDEAETYQLQSNFIGCTVPSTCPECYRIETIPDITQHYCASNYAFVAVLKIPDLPPVASLNYTSMCLNLPTNIIYDVSKHIDPKVVVNSITTFLPLMCSGCLANMKGPIIVLLISEVVPAPPATQLDGNFRLFILPVPSTITLPNCDPHYPTLYSFRLNKALQYASPDCPANFEQTCSSCHGYSDAVLAKACEGGFAIVAEIEHAGSQFISQRIPPISVRTTRTYYSKSVEITTNNPPSNKCVQGYLKIIASIRHPLVHLYPRIPFISLPNCGCLPQASSKLLIFSSEPLVLSPAGALHLTKDIHIVFFPTNYPIPKCNEASPILQKPIQRPFTPTLSPPASDIPSLSKHPVDLTYVPPTPPPPVYRYNYLPPPLYITPPSYIFPQASYTSSPKITDPLTTPDDDLVDNWWVDSPGENEKLPPVDKQVPPFDKSLPPVDESLPPVEDILSPEDALLVGETLPPVDETLSPDVFLVDESLPLIDKPLFPLKDPLLPGEEPLPPVEKPLPPEEEPLSLVDEALYVVDESLLPVNETSLPVDEAFPPFFFEHNSSSPSDIEEIAITTLPLTIHKPNVMEGNTDMSSFDVPATPNQGISFVPCLSAEETTCPQTVDETQKKFSDLYCYSKFAFIVAVGFNASYLTKDAEGGELRILTSADPEIPFIGIDYGGKSKSRELTVTVTPAKTMERRSKQPSDETLCYHEKILGLYDLSPESVPRELLQDLDIYIPSSCDSSIFDISPMYGILISEEQPILNNVIQLTEEFVFFPLPEGKLTLPSCHLQSETPITTKYQVQMKENSLPHVICHASGCAKWISVQDEDYTIPCDMKFAALVTIEETSAGKNIVPNLEIFESLSDKNTPLYTLNVIENTEVDTYEDQIKPVQVKYRDGSKYCKYATLKIIKSLFPAAAIEKGEMLTIVAEVECNNPVFKMALFARSTGYHYRNHTCSFGALGTLYDITVRKVPTMALLRVLYSIPPHCSCPALERDGYLLLISEEYIPLTSPLTLQLSKGLHIYSADRGRSLLPGCFYSNTIQARSKILKNMVEMESVDKELHAILPELSYPTCPTIDHTCPKCGGMSDEKLEELICSAEEVLLVSRNKTTAKIPTKPLRTGKTTFIQHLDEENLVLGVNFGIENEYENTCTFPLAKGNCSGSIPRFYFDAEDEMCVEFSYSGCNGNANNFQSFAQCEDNCLNEDFCIEGSLSIEKMIKNSYASDYLNNEFIYAFPEHCNCSHMLQGFHSTVPRLLFCSSDRKPEDKEVFLHFGLQFDGL</sequence>
<feature type="domain" description="BPTI/Kunitz inhibitor" evidence="6">
    <location>
        <begin position="1487"/>
        <end position="1537"/>
    </location>
</feature>
<proteinExistence type="predicted"/>
<evidence type="ECO:0000313" key="8">
    <source>
        <dbReference type="Proteomes" id="UP000886998"/>
    </source>
</evidence>
<dbReference type="PANTHER" id="PTHR10083">
    <property type="entry name" value="KUNITZ-TYPE PROTEASE INHIBITOR-RELATED"/>
    <property type="match status" value="1"/>
</dbReference>
<protein>
    <recommendedName>
        <fullName evidence="6">BPTI/Kunitz inhibitor domain-containing protein</fullName>
    </recommendedName>
</protein>
<feature type="region of interest" description="Disordered" evidence="5">
    <location>
        <begin position="38"/>
        <end position="86"/>
    </location>
</feature>
<keyword evidence="2" id="KW-0732">Signal</keyword>
<dbReference type="EMBL" id="BMAV01021647">
    <property type="protein sequence ID" value="GFY75861.1"/>
    <property type="molecule type" value="Genomic_DNA"/>
</dbReference>
<feature type="region of interest" description="Disordered" evidence="5">
    <location>
        <begin position="764"/>
        <end position="790"/>
    </location>
</feature>
<dbReference type="InterPro" id="IPR002223">
    <property type="entry name" value="Kunitz_BPTI"/>
</dbReference>
<reference evidence="7" key="1">
    <citation type="submission" date="2020-08" db="EMBL/GenBank/DDBJ databases">
        <title>Multicomponent nature underlies the extraordinary mechanical properties of spider dragline silk.</title>
        <authorList>
            <person name="Kono N."/>
            <person name="Nakamura H."/>
            <person name="Mori M."/>
            <person name="Yoshida Y."/>
            <person name="Ohtoshi R."/>
            <person name="Malay A.D."/>
            <person name="Moran D.A.P."/>
            <person name="Tomita M."/>
            <person name="Numata K."/>
            <person name="Arakawa K."/>
        </authorList>
    </citation>
    <scope>NUCLEOTIDE SEQUENCE</scope>
</reference>
<keyword evidence="4" id="KW-1015">Disulfide bond</keyword>
<dbReference type="Pfam" id="PF00014">
    <property type="entry name" value="Kunitz_BPTI"/>
    <property type="match status" value="1"/>
</dbReference>
<dbReference type="OrthoDB" id="6435207at2759"/>
<keyword evidence="3" id="KW-0722">Serine protease inhibitor</keyword>
<keyword evidence="1" id="KW-0646">Protease inhibitor</keyword>
<evidence type="ECO:0000256" key="4">
    <source>
        <dbReference type="ARBA" id="ARBA00023157"/>
    </source>
</evidence>
<organism evidence="7 8">
    <name type="scientific">Trichonephila inaurata madagascariensis</name>
    <dbReference type="NCBI Taxonomy" id="2747483"/>
    <lineage>
        <taxon>Eukaryota</taxon>
        <taxon>Metazoa</taxon>
        <taxon>Ecdysozoa</taxon>
        <taxon>Arthropoda</taxon>
        <taxon>Chelicerata</taxon>
        <taxon>Arachnida</taxon>
        <taxon>Araneae</taxon>
        <taxon>Araneomorphae</taxon>
        <taxon>Entelegynae</taxon>
        <taxon>Araneoidea</taxon>
        <taxon>Nephilidae</taxon>
        <taxon>Trichonephila</taxon>
        <taxon>Trichonephila inaurata</taxon>
    </lineage>
</organism>
<dbReference type="Gene3D" id="4.10.410.10">
    <property type="entry name" value="Pancreatic trypsin inhibitor Kunitz domain"/>
    <property type="match status" value="1"/>
</dbReference>
<keyword evidence="8" id="KW-1185">Reference proteome</keyword>
<evidence type="ECO:0000256" key="5">
    <source>
        <dbReference type="SAM" id="MobiDB-lite"/>
    </source>
</evidence>
<name>A0A8X7CPP1_9ARAC</name>
<evidence type="ECO:0000256" key="1">
    <source>
        <dbReference type="ARBA" id="ARBA00022690"/>
    </source>
</evidence>
<dbReference type="SUPFAM" id="SSF57362">
    <property type="entry name" value="BPTI-like"/>
    <property type="match status" value="1"/>
</dbReference>
<dbReference type="GO" id="GO:0004867">
    <property type="term" value="F:serine-type endopeptidase inhibitor activity"/>
    <property type="evidence" value="ECO:0007669"/>
    <property type="project" value="UniProtKB-KW"/>
</dbReference>
<dbReference type="SMART" id="SM00131">
    <property type="entry name" value="KU"/>
    <property type="match status" value="1"/>
</dbReference>
<dbReference type="InterPro" id="IPR050098">
    <property type="entry name" value="TFPI/VKTCI-like"/>
</dbReference>
<evidence type="ECO:0000256" key="3">
    <source>
        <dbReference type="ARBA" id="ARBA00022900"/>
    </source>
</evidence>
<evidence type="ECO:0000256" key="2">
    <source>
        <dbReference type="ARBA" id="ARBA00022729"/>
    </source>
</evidence>
<dbReference type="PROSITE" id="PS50279">
    <property type="entry name" value="BPTI_KUNITZ_2"/>
    <property type="match status" value="1"/>
</dbReference>
<evidence type="ECO:0000313" key="7">
    <source>
        <dbReference type="EMBL" id="GFY75861.1"/>
    </source>
</evidence>
<dbReference type="PROSITE" id="PS00280">
    <property type="entry name" value="BPTI_KUNITZ_1"/>
    <property type="match status" value="1"/>
</dbReference>
<feature type="compositionally biased region" description="Polar residues" evidence="5">
    <location>
        <begin position="45"/>
        <end position="57"/>
    </location>
</feature>
<dbReference type="InterPro" id="IPR020901">
    <property type="entry name" value="Prtase_inh_Kunz-CS"/>
</dbReference>
<dbReference type="GO" id="GO:0005615">
    <property type="term" value="C:extracellular space"/>
    <property type="evidence" value="ECO:0007669"/>
    <property type="project" value="TreeGrafter"/>
</dbReference>
<gene>
    <name evidence="7" type="primary">AVEN_226016_1</name>
    <name evidence="7" type="ORF">TNIN_453382</name>
</gene>
<dbReference type="Proteomes" id="UP000886998">
    <property type="component" value="Unassembled WGS sequence"/>
</dbReference>
<comment type="caution">
    <text evidence="7">The sequence shown here is derived from an EMBL/GenBank/DDBJ whole genome shotgun (WGS) entry which is preliminary data.</text>
</comment>
<evidence type="ECO:0000259" key="6">
    <source>
        <dbReference type="PROSITE" id="PS50279"/>
    </source>
</evidence>
<dbReference type="CDD" id="cd00109">
    <property type="entry name" value="Kunitz-type"/>
    <property type="match status" value="1"/>
</dbReference>